<feature type="region of interest" description="Disordered" evidence="1">
    <location>
        <begin position="125"/>
        <end position="144"/>
    </location>
</feature>
<dbReference type="SUPFAM" id="SSF46565">
    <property type="entry name" value="Chaperone J-domain"/>
    <property type="match status" value="1"/>
</dbReference>
<feature type="region of interest" description="Disordered" evidence="1">
    <location>
        <begin position="357"/>
        <end position="377"/>
    </location>
</feature>
<evidence type="ECO:0000256" key="1">
    <source>
        <dbReference type="SAM" id="MobiDB-lite"/>
    </source>
</evidence>
<dbReference type="InterPro" id="IPR036869">
    <property type="entry name" value="J_dom_sf"/>
</dbReference>
<dbReference type="VEuPathDB" id="TriTrypDB:TvY486_0704730"/>
<name>G0TYT9_TRYVY</name>
<dbReference type="CDD" id="cd06257">
    <property type="entry name" value="DnaJ"/>
    <property type="match status" value="1"/>
</dbReference>
<organism evidence="2">
    <name type="scientific">Trypanosoma vivax (strain Y486)</name>
    <dbReference type="NCBI Taxonomy" id="1055687"/>
    <lineage>
        <taxon>Eukaryota</taxon>
        <taxon>Discoba</taxon>
        <taxon>Euglenozoa</taxon>
        <taxon>Kinetoplastea</taxon>
        <taxon>Metakinetoplastina</taxon>
        <taxon>Trypanosomatida</taxon>
        <taxon>Trypanosomatidae</taxon>
        <taxon>Trypanosoma</taxon>
        <taxon>Duttonella</taxon>
    </lineage>
</organism>
<proteinExistence type="predicted"/>
<dbReference type="AlphaFoldDB" id="G0TYT9"/>
<dbReference type="OMA" id="PHRYANI"/>
<feature type="region of interest" description="Disordered" evidence="1">
    <location>
        <begin position="229"/>
        <end position="262"/>
    </location>
</feature>
<evidence type="ECO:0000313" key="2">
    <source>
        <dbReference type="EMBL" id="CCC49139.1"/>
    </source>
</evidence>
<evidence type="ECO:0008006" key="3">
    <source>
        <dbReference type="Google" id="ProtNLM"/>
    </source>
</evidence>
<dbReference type="EMBL" id="HE573023">
    <property type="protein sequence ID" value="CCC49139.1"/>
    <property type="molecule type" value="Genomic_DNA"/>
</dbReference>
<gene>
    <name evidence="2" type="ORF">TVY486_0704730</name>
</gene>
<accession>G0TYT9</accession>
<dbReference type="Gene3D" id="1.10.287.110">
    <property type="entry name" value="DnaJ domain"/>
    <property type="match status" value="1"/>
</dbReference>
<protein>
    <recommendedName>
        <fullName evidence="3">J domain-containing protein</fullName>
    </recommendedName>
</protein>
<feature type="region of interest" description="Disordered" evidence="1">
    <location>
        <begin position="425"/>
        <end position="449"/>
    </location>
</feature>
<reference evidence="2" key="1">
    <citation type="journal article" date="2012" name="Proc. Natl. Acad. Sci. U.S.A.">
        <title>Antigenic diversity is generated by distinct evolutionary mechanisms in African trypanosome species.</title>
        <authorList>
            <person name="Jackson A.P."/>
            <person name="Berry A."/>
            <person name="Aslett M."/>
            <person name="Allison H.C."/>
            <person name="Burton P."/>
            <person name="Vavrova-Anderson J."/>
            <person name="Brown R."/>
            <person name="Browne H."/>
            <person name="Corton N."/>
            <person name="Hauser H."/>
            <person name="Gamble J."/>
            <person name="Gilderthorp R."/>
            <person name="Marcello L."/>
            <person name="McQuillan J."/>
            <person name="Otto T.D."/>
            <person name="Quail M.A."/>
            <person name="Sanders M.J."/>
            <person name="van Tonder A."/>
            <person name="Ginger M.L."/>
            <person name="Field M.C."/>
            <person name="Barry J.D."/>
            <person name="Hertz-Fowler C."/>
            <person name="Berriman M."/>
        </authorList>
    </citation>
    <scope>NUCLEOTIDE SEQUENCE</scope>
    <source>
        <strain evidence="2">Y486</strain>
    </source>
</reference>
<sequence>METVAQRYLSTGDLKSAATFYCNLMLLHPRYAKMARVCRVLANPLEIPQPHRYANIVEALLEPSITHQAIFGADATPTVIKKVFQQWTLLVHPDKNPYPKAGEAFNRLVALKAAAVEMSKNIQREPNVSQCGSHGDGCQVPQGGARINKSVAQSSSSGNADPLPGTDEIDISLSRLKSLQVTLKSLKRKNLDDSELPQLSKSLRKAREPCFDLDDSVELARTTPALRTAETLQRRSFPQKPPFPRRTQTWATPPRPDQGREVSTSSVGLAEVQEVESSSRDPSDITSHKLEEDIIANEAGVHEETVAAPWMVDVPPNTRNGGVEYPDAVGDRTTPAPSADVDVELTQENEVNCKDMLLRSPDEPSTSSVKDPFPSRSGEDIPVGDLLKLSAKELFCSIQRRINREPLRLKCDLSFAAYEREKLMRETSISENESLTCPSIAEEEEPQKS</sequence>
<feature type="compositionally biased region" description="Polar residues" evidence="1">
    <location>
        <begin position="427"/>
        <end position="437"/>
    </location>
</feature>
<dbReference type="InterPro" id="IPR001623">
    <property type="entry name" value="DnaJ_domain"/>
</dbReference>